<sequence precursor="true">MILVNKSKIGIIILLIIVLGSATAYITRDSLMSYAFNQMNYNYTGYASIPNNTHNGGSLGGTYNVYGKGEHFYFKVDMKGADQYEDPLCYTSSGLIGNGTVDTINVTSNTVMDLFKKDFKSAMFETPVTGHFDMKCAAWTGYSNFTNNGTDFIGYFKINGVDTDFEGTYRFVPQGTRIAVVSSYLWWNVNSTNKTQINKTYYI</sequence>
<dbReference type="EMBL" id="CP002551">
    <property type="protein sequence ID" value="ADZ09091.1"/>
    <property type="molecule type" value="Genomic_DNA"/>
</dbReference>
<dbReference type="eggNOG" id="arCOG12739">
    <property type="taxonomic scope" value="Archaea"/>
</dbReference>
<evidence type="ECO:0000313" key="2">
    <source>
        <dbReference type="Proteomes" id="UP000007490"/>
    </source>
</evidence>
<proteinExistence type="predicted"/>
<reference evidence="2" key="1">
    <citation type="submission" date="2011-02" db="EMBL/GenBank/DDBJ databases">
        <title>Complete sequence of Methanobacterium sp. AL-21.</title>
        <authorList>
            <consortium name="US DOE Joint Genome Institute"/>
            <person name="Lucas S."/>
            <person name="Copeland A."/>
            <person name="Lapidus A."/>
            <person name="Cheng J.-F."/>
            <person name="Goodwin L."/>
            <person name="Pitluck S."/>
            <person name="Chertkov O."/>
            <person name="Detter J.C."/>
            <person name="Han C."/>
            <person name="Tapia R."/>
            <person name="Land M."/>
            <person name="Hauser L."/>
            <person name="Kyrpides N."/>
            <person name="Ivanova N."/>
            <person name="Mikhailova N."/>
            <person name="Pagani I."/>
            <person name="Cadillo-Quiroz H."/>
            <person name="Imachi H."/>
            <person name="Zinder S."/>
            <person name="Liu W."/>
            <person name="Woyke T."/>
        </authorList>
    </citation>
    <scope>NUCLEOTIDE SEQUENCE [LARGE SCALE GENOMIC DNA]</scope>
    <source>
        <strain evidence="2">AL-21</strain>
    </source>
</reference>
<dbReference type="AlphaFoldDB" id="F0TBL4"/>
<evidence type="ECO:0000313" key="1">
    <source>
        <dbReference type="EMBL" id="ADZ09091.1"/>
    </source>
</evidence>
<keyword evidence="2" id="KW-1185">Reference proteome</keyword>
<name>F0TBL4_METLA</name>
<dbReference type="KEGG" id="mel:Metbo_0841"/>
<dbReference type="HOGENOM" id="CLU_1346417_0_0_2"/>
<organism evidence="1 2">
    <name type="scientific">Methanobacterium lacus (strain AL-21)</name>
    <dbReference type="NCBI Taxonomy" id="877455"/>
    <lineage>
        <taxon>Archaea</taxon>
        <taxon>Methanobacteriati</taxon>
        <taxon>Methanobacteriota</taxon>
        <taxon>Methanomada group</taxon>
        <taxon>Methanobacteria</taxon>
        <taxon>Methanobacteriales</taxon>
        <taxon>Methanobacteriaceae</taxon>
        <taxon>Methanobacterium</taxon>
    </lineage>
</organism>
<dbReference type="Proteomes" id="UP000007490">
    <property type="component" value="Chromosome"/>
</dbReference>
<gene>
    <name evidence="1" type="ordered locus">Metbo_0841</name>
</gene>
<protein>
    <submittedName>
        <fullName evidence="1">Uncharacterized protein</fullName>
    </submittedName>
</protein>
<dbReference type="STRING" id="877455.Metbo_0841"/>
<accession>F0TBL4</accession>
<reference evidence="1 2" key="2">
    <citation type="journal article" date="2014" name="Int. J. Syst. Evol. Microbiol.">
        <title>Methanobacterium paludis sp. nov. and a novel strain of Methanobacterium lacus isolated from northern peatlands.</title>
        <authorList>
            <person name="Cadillo-Quiroz H."/>
            <person name="Brauer S.L."/>
            <person name="Goodson N."/>
            <person name="Yavitt J.B."/>
            <person name="Zinder S.H."/>
        </authorList>
    </citation>
    <scope>NUCLEOTIDE SEQUENCE [LARGE SCALE GENOMIC DNA]</scope>
    <source>
        <strain evidence="1 2">AL-21</strain>
    </source>
</reference>